<evidence type="ECO:0000259" key="8">
    <source>
        <dbReference type="Pfam" id="PF20772"/>
    </source>
</evidence>
<dbReference type="GO" id="GO:0006355">
    <property type="term" value="P:regulation of DNA-templated transcription"/>
    <property type="evidence" value="ECO:0007669"/>
    <property type="project" value="UniProtKB-UniRule"/>
</dbReference>
<dbReference type="OrthoDB" id="9781053at2"/>
<dbReference type="InterPro" id="IPR026564">
    <property type="entry name" value="Transcrip_reg_TACO1-like_dom3"/>
</dbReference>
<dbReference type="Pfam" id="PF01709">
    <property type="entry name" value="Transcrip_reg"/>
    <property type="match status" value="1"/>
</dbReference>
<dbReference type="RefSeq" id="WP_046443575.1">
    <property type="nucleotide sequence ID" value="NZ_JAXDTA010000137.1"/>
</dbReference>
<dbReference type="InterPro" id="IPR048300">
    <property type="entry name" value="TACO1_YebC-like_2nd/3rd_dom"/>
</dbReference>
<evidence type="ECO:0000256" key="1">
    <source>
        <dbReference type="ARBA" id="ARBA00008724"/>
    </source>
</evidence>
<evidence type="ECO:0000313" key="10">
    <source>
        <dbReference type="Proteomes" id="UP000034076"/>
    </source>
</evidence>
<protein>
    <recommendedName>
        <fullName evidence="6">Probable transcriptional regulatory protein CHK_1705</fullName>
    </recommendedName>
</protein>
<dbReference type="Proteomes" id="UP000034076">
    <property type="component" value="Unassembled WGS sequence"/>
</dbReference>
<dbReference type="NCBIfam" id="NF001030">
    <property type="entry name" value="PRK00110.1"/>
    <property type="match status" value="1"/>
</dbReference>
<dbReference type="PANTHER" id="PTHR12532">
    <property type="entry name" value="TRANSLATIONAL ACTIVATOR OF CYTOCHROME C OXIDASE 1"/>
    <property type="match status" value="1"/>
</dbReference>
<reference evidence="9 10" key="1">
    <citation type="submission" date="2015-04" db="EMBL/GenBank/DDBJ databases">
        <title>Draft genome sequence of bacteremic isolate Catabacter hongkongensis type strain HKU16T.</title>
        <authorList>
            <person name="Lau S.K."/>
            <person name="Teng J.L."/>
            <person name="Huang Y."/>
            <person name="Curreem S.O."/>
            <person name="Tsui S.K."/>
            <person name="Woo P.C."/>
        </authorList>
    </citation>
    <scope>NUCLEOTIDE SEQUENCE [LARGE SCALE GENOMIC DNA]</scope>
    <source>
        <strain evidence="9 10">HKU16</strain>
    </source>
</reference>
<proteinExistence type="inferred from homology"/>
<dbReference type="FunFam" id="1.10.10.200:FF:000002">
    <property type="entry name" value="Probable transcriptional regulatory protein CLM62_37755"/>
    <property type="match status" value="1"/>
</dbReference>
<feature type="domain" description="TACO1/YebC-like second and third" evidence="7">
    <location>
        <begin position="82"/>
        <end position="237"/>
    </location>
</feature>
<dbReference type="GO" id="GO:0005829">
    <property type="term" value="C:cytosol"/>
    <property type="evidence" value="ECO:0007669"/>
    <property type="project" value="TreeGrafter"/>
</dbReference>
<evidence type="ECO:0000256" key="3">
    <source>
        <dbReference type="ARBA" id="ARBA00023015"/>
    </source>
</evidence>
<keyword evidence="3 6" id="KW-0805">Transcription regulation</keyword>
<comment type="subcellular location">
    <subcellularLocation>
        <location evidence="6">Cytoplasm</location>
    </subcellularLocation>
</comment>
<organism evidence="9 10">
    <name type="scientific">Christensenella hongkongensis</name>
    <dbReference type="NCBI Taxonomy" id="270498"/>
    <lineage>
        <taxon>Bacteria</taxon>
        <taxon>Bacillati</taxon>
        <taxon>Bacillota</taxon>
        <taxon>Clostridia</taxon>
        <taxon>Christensenellales</taxon>
        <taxon>Christensenellaceae</taxon>
        <taxon>Christensenella</taxon>
    </lineage>
</organism>
<evidence type="ECO:0000256" key="5">
    <source>
        <dbReference type="ARBA" id="ARBA00023163"/>
    </source>
</evidence>
<dbReference type="PANTHER" id="PTHR12532:SF6">
    <property type="entry name" value="TRANSCRIPTIONAL REGULATORY PROTEIN YEBC-RELATED"/>
    <property type="match status" value="1"/>
</dbReference>
<dbReference type="NCBIfam" id="NF009044">
    <property type="entry name" value="PRK12378.1"/>
    <property type="match status" value="1"/>
</dbReference>
<keyword evidence="10" id="KW-1185">Reference proteome</keyword>
<dbReference type="InterPro" id="IPR017856">
    <property type="entry name" value="Integrase-like_N"/>
</dbReference>
<dbReference type="STRING" id="270498.CHK_1705"/>
<dbReference type="InterPro" id="IPR002876">
    <property type="entry name" value="Transcrip_reg_TACO1-like"/>
</dbReference>
<dbReference type="HAMAP" id="MF_00693">
    <property type="entry name" value="Transcrip_reg_TACO1"/>
    <property type="match status" value="1"/>
</dbReference>
<name>A0A0M2NE26_9FIRM</name>
<dbReference type="Gene3D" id="3.30.70.980">
    <property type="match status" value="2"/>
</dbReference>
<dbReference type="Gene3D" id="1.10.10.200">
    <property type="match status" value="1"/>
</dbReference>
<gene>
    <name evidence="9" type="ORF">CHK_1705</name>
</gene>
<keyword evidence="4 6" id="KW-0238">DNA-binding</keyword>
<keyword evidence="5 6" id="KW-0804">Transcription</keyword>
<dbReference type="InterPro" id="IPR029072">
    <property type="entry name" value="YebC-like"/>
</dbReference>
<dbReference type="GO" id="GO:0003677">
    <property type="term" value="F:DNA binding"/>
    <property type="evidence" value="ECO:0007669"/>
    <property type="project" value="UniProtKB-UniRule"/>
</dbReference>
<dbReference type="FunFam" id="3.30.70.980:FF:000002">
    <property type="entry name" value="Probable transcriptional regulatory protein YebC"/>
    <property type="match status" value="1"/>
</dbReference>
<dbReference type="PATRIC" id="fig|270498.16.peg.2769"/>
<dbReference type="AlphaFoldDB" id="A0A0M2NE26"/>
<comment type="caution">
    <text evidence="9">The sequence shown here is derived from an EMBL/GenBank/DDBJ whole genome shotgun (WGS) entry which is preliminary data.</text>
</comment>
<comment type="similarity">
    <text evidence="1 6">Belongs to the TACO1 family.</text>
</comment>
<dbReference type="EMBL" id="LAYJ01000101">
    <property type="protein sequence ID" value="KKI50779.1"/>
    <property type="molecule type" value="Genomic_DNA"/>
</dbReference>
<dbReference type="InterPro" id="IPR049083">
    <property type="entry name" value="TACO1_YebC_N"/>
</dbReference>
<accession>A0A0M2NE26</accession>
<evidence type="ECO:0000256" key="6">
    <source>
        <dbReference type="HAMAP-Rule" id="MF_00693"/>
    </source>
</evidence>
<evidence type="ECO:0000313" key="9">
    <source>
        <dbReference type="EMBL" id="KKI50779.1"/>
    </source>
</evidence>
<evidence type="ECO:0000259" key="7">
    <source>
        <dbReference type="Pfam" id="PF01709"/>
    </source>
</evidence>
<feature type="domain" description="TACO1/YebC-like N-terminal" evidence="8">
    <location>
        <begin position="5"/>
        <end position="76"/>
    </location>
</feature>
<evidence type="ECO:0000256" key="4">
    <source>
        <dbReference type="ARBA" id="ARBA00023125"/>
    </source>
</evidence>
<dbReference type="NCBIfam" id="TIGR01033">
    <property type="entry name" value="YebC/PmpR family DNA-binding transcriptional regulator"/>
    <property type="match status" value="1"/>
</dbReference>
<sequence length="243" mass="26320">MSGHSKWSTIKNKKGKADAARGKVFTKIGRELAVAVKLGGSDPASNSRLRDCIAKAKANNMPNDNITRSIKKAAGELGNINYEELTYEGYGIGGVAVIVETMTDNKNRTVGEVRHAFDKFGGSMGTTGSVSFLFDKKGIIVIDSEAGDEDTVMEAALEAGAEDFTAEDGAYEITTAPEDFSAVREALEGQGYEFLSAELDMVPQTTTNLDAEQQVKFEKMLDMLEDNDDVQNVYHNAELPDEE</sequence>
<dbReference type="Pfam" id="PF20772">
    <property type="entry name" value="TACO1_YebC_N"/>
    <property type="match status" value="1"/>
</dbReference>
<evidence type="ECO:0000256" key="2">
    <source>
        <dbReference type="ARBA" id="ARBA00022490"/>
    </source>
</evidence>
<keyword evidence="2 6" id="KW-0963">Cytoplasm</keyword>
<dbReference type="SUPFAM" id="SSF75625">
    <property type="entry name" value="YebC-like"/>
    <property type="match status" value="1"/>
</dbReference>